<reference evidence="7 8" key="1">
    <citation type="submission" date="2019-06" db="EMBL/GenBank/DDBJ databases">
        <authorList>
            <person name="Livingstone P."/>
            <person name="Whitworth D."/>
        </authorList>
    </citation>
    <scope>NUCLEOTIDE SEQUENCE [LARGE SCALE GENOMIC DNA]</scope>
    <source>
        <strain evidence="7 8">AM401</strain>
    </source>
</reference>
<accession>A0A540X005</accession>
<feature type="region of interest" description="Disordered" evidence="5">
    <location>
        <begin position="2371"/>
        <end position="2708"/>
    </location>
</feature>
<organism evidence="7 8">
    <name type="scientific">Myxococcus llanfairpwllgwyngyllgogerychwyrndrobwllllantysiliogogogochensis</name>
    <dbReference type="NCBI Taxonomy" id="2590453"/>
    <lineage>
        <taxon>Bacteria</taxon>
        <taxon>Pseudomonadati</taxon>
        <taxon>Myxococcota</taxon>
        <taxon>Myxococcia</taxon>
        <taxon>Myxococcales</taxon>
        <taxon>Cystobacterineae</taxon>
        <taxon>Myxococcaceae</taxon>
        <taxon>Myxococcus</taxon>
    </lineage>
</organism>
<dbReference type="Gene3D" id="2.60.40.10">
    <property type="entry name" value="Immunoglobulins"/>
    <property type="match status" value="15"/>
</dbReference>
<feature type="compositionally biased region" description="Acidic residues" evidence="5">
    <location>
        <begin position="2660"/>
        <end position="2670"/>
    </location>
</feature>
<feature type="compositionally biased region" description="Low complexity" evidence="5">
    <location>
        <begin position="1131"/>
        <end position="1143"/>
    </location>
</feature>
<evidence type="ECO:0000256" key="1">
    <source>
        <dbReference type="ARBA" id="ARBA00004613"/>
    </source>
</evidence>
<dbReference type="Pfam" id="PF19077">
    <property type="entry name" value="Big_13"/>
    <property type="match status" value="6"/>
</dbReference>
<dbReference type="Gene3D" id="4.10.1080.10">
    <property type="entry name" value="TSP type-3 repeat"/>
    <property type="match status" value="1"/>
</dbReference>
<dbReference type="InterPro" id="IPR021779">
    <property type="entry name" value="DUF3344"/>
</dbReference>
<keyword evidence="3" id="KW-0732">Signal</keyword>
<dbReference type="GO" id="GO:0005509">
    <property type="term" value="F:calcium ion binding"/>
    <property type="evidence" value="ECO:0007669"/>
    <property type="project" value="InterPro"/>
</dbReference>
<dbReference type="InterPro" id="IPR013783">
    <property type="entry name" value="Ig-like_fold"/>
</dbReference>
<keyword evidence="8" id="KW-1185">Reference proteome</keyword>
<feature type="domain" description="Ig-like" evidence="6">
    <location>
        <begin position="972"/>
        <end position="1096"/>
    </location>
</feature>
<name>A0A540X005_9BACT</name>
<dbReference type="Pfam" id="PF18884">
    <property type="entry name" value="TSP3_bac"/>
    <property type="match status" value="6"/>
</dbReference>
<dbReference type="InterPro" id="IPR028974">
    <property type="entry name" value="TSP_type-3_rpt"/>
</dbReference>
<dbReference type="EMBL" id="VIFM01000064">
    <property type="protein sequence ID" value="TQF14582.1"/>
    <property type="molecule type" value="Genomic_DNA"/>
</dbReference>
<feature type="compositionally biased region" description="Basic and acidic residues" evidence="5">
    <location>
        <begin position="2581"/>
        <end position="2593"/>
    </location>
</feature>
<keyword evidence="4" id="KW-0106">Calcium</keyword>
<feature type="compositionally biased region" description="Low complexity" evidence="5">
    <location>
        <begin position="507"/>
        <end position="526"/>
    </location>
</feature>
<feature type="compositionally biased region" description="Acidic residues" evidence="5">
    <location>
        <begin position="2506"/>
        <end position="2519"/>
    </location>
</feature>
<dbReference type="InterPro" id="IPR044016">
    <property type="entry name" value="Big_13"/>
</dbReference>
<gene>
    <name evidence="7" type="ORF">FJV41_17830</name>
</gene>
<evidence type="ECO:0000259" key="6">
    <source>
        <dbReference type="PROSITE" id="PS50835"/>
    </source>
</evidence>
<feature type="region of interest" description="Disordered" evidence="5">
    <location>
        <begin position="1119"/>
        <end position="1143"/>
    </location>
</feature>
<proteinExistence type="predicted"/>
<protein>
    <submittedName>
        <fullName evidence="7">DUF11 domain-containing protein</fullName>
    </submittedName>
</protein>
<sequence length="2759" mass="280298">MSSTSPRRASSRAILRLQWLLPLLWMVSSSQGAAAPILRHTANQRGDLLMVGNTLAHDCASGVPAPLVGTVGSCGSNTSDDAVDVYWTLQSGVATANTSVSPTNARSRAALSIPTGAIVTYARLYWAAHLSTTTSQRTPDTTAEFSRPGVFTQQLTADVAHSYAPSNRYIYESSADVTSLVAAHGTGVYEVSGVDAVPLANLNSMDPFSAWALVVFYRHPDSPIRNLALFDGIDYVSSGNPQTVTLSGFTVPPSGFDAKLGVLAFEGDATRTGDQFLVNGVSISDAANPANNFFNGTRSVLGTPSTHANDLPRPTGAQASMSGVDMDVVDITHRVTGGATSMSLTATSTGDSYILGAFATSIATLRPDFTNTYKTATAVNPRADGSLRGGDVIEYSIVTTNTGDDVSIETVFTDPLPAQLTFQPGSLRIVSGPNAGVLTDAPGDDVGEVSAAGVITVRLGTGATATLGGTLQLQQSTTVRFRAVVKASASGVIANQATLTAAGERGAPASSATSSPSSNTTGPTTITVSVPDAPVVTAPANGSTVATSTPVFSGTAEPGSTVSVVVDGVVVCTAPAHATTGDWSCTSIALSEGAHTATVTASDPAGNVSPPTQVDFTIDTLVPDTSIVTGPTGAVASNSASFTFASNESPVTYACSLDGAAFAPCASPATFGSLAQGNHTLAVRAVDAVGNMDPTPATRAWSVDTVAPDTTIVSGPSGLTNSASATFTFGSNEASVTYQCALDGATFASCPSPATFSGLSQGSHTLLVRAVDGASNADSSPASRTWTVDTVAPDTTIVSGPSGATNSASATFAFSSTEGSIAYECSLDGATFTSCSTPATYNTLSQGNHTLAVRARDTAGNVDPTPATRSWSVDTVAPDTTIVTGPSGTTNSTSATFTFTSSETPVTFECALDGASFTDCSTPATYDTLSQGSHTLAVRARDATGNLDATPATRTWTVDTVAPETSFTSTPPSSSNSAMASFDFTSNESSVAFECRLDGEVLFTPCTNPQAFPALAQGSHTLQVRAVDSAGNVDPTPATYTWTIDTSAPDTTLSGGPTGTTAATSATFSLASTESPARFECSLDGATFVSCTSPVTHTDLVDGAHTFAVRAVDAAGNMDPTPATRTWTVDTTPPETSFTSTPAPVASSATATFGFSSNETQVTYECSLDGATFATCATPQPFPGLQDGPHTLAVRARDAVGNVDASPATYAWSIDTSAPDTTIVTGPSALTNSADTTFSFDASESGVTYECSLDSATFATCANPASFGSLTDGSHTLAVRARDGAGNTDATPATRTWTVDTTPPDTILTSQPASITNTTSATFGFGSDTDPVTYECALDGPAFTACAHPETFQGLAQGSHTLAVRARDAAGNVDPTPATYAWTVDTTAPDAPEIDVPANGVVVPTRQPAISGTAQPGTLLTVTVDGSVLGTAPVNAQGEWTFTPATPLGQGPHTATATATDAAGNESDASAPTSFTVDTEAPEAPVISAPASGATIATATPVFEGTAEPFAQVTVVVDGDVVGTVTADIDGHWSLPSPDTLAEGPHTVEATATDSAGNTSEDTSHDFAIDLSAPETFIDSGPQSFTRETSAAFVLRMENGGIRFECRLDGAAFTDCTSPVAFSGLAEGSHTLAVRAVNGLGTADATPATYAWTVDRTAPVSPTVVSPASGTVVGTATPTLVGTAEPNSHVYLEVGTATYGPVPVNGAGDWTFALPVEQPEGPVTVSATGVDAAGNSSGATSHGFFIDLTGPETFIDSGPARLTRETSASFELRSEGGAVGYQCSLDGAAFATCDSPLDQTGLVDGDHLLLVRAVDAVGNVDPTPAEYAWRVDTTEPDTLVTSGPALLTDESSATFEFASSEPDSTFECSVDGATYAACTSPVTFEGFTEGEHTLAVRAVDAAGNVDGSPASHTWTVDLTPPNAPVITAPAPSAVLADGTVTLTGSAVGAETVLVTVGSTTHGPIPVDSSGHWTFTLPFTLADDTYTAVVTATDAAGNTSAATSVTFTVDTTAPDTAIDSGPEALTNEVLAAFVFSSNEASVTYECSLDSAAFAPCTVQDEAGPLADGAHTLAVRAVDAAGNRDASPATHTWTVDTEAPAVAITFPAQGAVLDTAAVTYSGTAEAGSTVTVVADGFTLDSFAVGSSGVWTLPGGSPLADGTHTVSVTATDAAGNTSTVVTHTFNVDAQPPETSFTQTPPALTRQEAATFGFGSDEPAVTYECSLDGATFAACTNPVELLGLTDGEHTLKVRARDEDDNVDPTPASFTWTVDTLAPDTFIASGPPLTEAPALAVFDLDSNEAAVTYECGLDGAAYLPCTDPVRFTDLALGAHTLNVHAVDAAGNVDDTPATYAWVVTADADGDGLTDAEELVLGTDPNDADTDSDGLPDGIEVKVAGTDPLDDDTDDDGLLDGNEDANHDGVVDAGETDPKKTDTDGDLLADGLELGLTEPQGTGTDLTRFTPDTDPTTVTNPLNPDTDGGSVRDGIEDANHNGRVDSRETNPLRPEDDLDSDLDGIDDATEIERGLDPRNADTDSDGVPDGLDGLADTDGDGVIDALDPDSDNDGLMDGTEMGVTRESAPADTDRDSPHFRPDTDPSTITDPKTPDTDGDGLSDGEEDADHNGRVDATETAPNIPDTDGDGLSDGVEVKGSNPTDPLNADTDGDGLVDGVEDANHDGVFGNGETDPNNADTDLGGASDGEEASGGSNPLDGNDDFLIAGRGCSTGGTGTFAPLALLLLALPLLSRLHRAGERRTQDVQAR</sequence>
<feature type="region of interest" description="Disordered" evidence="5">
    <location>
        <begin position="1444"/>
        <end position="1475"/>
    </location>
</feature>
<feature type="region of interest" description="Disordered" evidence="5">
    <location>
        <begin position="503"/>
        <end position="526"/>
    </location>
</feature>
<feature type="compositionally biased region" description="Low complexity" evidence="5">
    <location>
        <begin position="1454"/>
        <end position="1463"/>
    </location>
</feature>
<dbReference type="PANTHER" id="PTHR34677">
    <property type="match status" value="1"/>
</dbReference>
<feature type="compositionally biased region" description="Low complexity" evidence="5">
    <location>
        <begin position="2436"/>
        <end position="2477"/>
    </location>
</feature>
<comment type="caution">
    <text evidence="7">The sequence shown here is derived from an EMBL/GenBank/DDBJ whole genome shotgun (WGS) entry which is preliminary data.</text>
</comment>
<comment type="subcellular location">
    <subcellularLocation>
        <location evidence="1">Secreted</location>
    </subcellularLocation>
</comment>
<dbReference type="RefSeq" id="WP_141643702.1">
    <property type="nucleotide sequence ID" value="NZ_VIFM01000064.1"/>
</dbReference>
<feature type="compositionally biased region" description="Basic and acidic residues" evidence="5">
    <location>
        <begin position="2414"/>
        <end position="2433"/>
    </location>
</feature>
<feature type="compositionally biased region" description="Basic and acidic residues" evidence="5">
    <location>
        <begin position="2520"/>
        <end position="2531"/>
    </location>
</feature>
<dbReference type="Gene3D" id="2.60.40.740">
    <property type="match status" value="1"/>
</dbReference>
<dbReference type="NCBIfam" id="TIGR01451">
    <property type="entry name" value="B_ant_repeat"/>
    <property type="match status" value="1"/>
</dbReference>
<evidence type="ECO:0000313" key="7">
    <source>
        <dbReference type="EMBL" id="TQF14582.1"/>
    </source>
</evidence>
<evidence type="ECO:0000256" key="5">
    <source>
        <dbReference type="SAM" id="MobiDB-lite"/>
    </source>
</evidence>
<dbReference type="InterPro" id="IPR059100">
    <property type="entry name" value="TSP3_bac"/>
</dbReference>
<feature type="compositionally biased region" description="Acidic residues" evidence="5">
    <location>
        <begin position="2606"/>
        <end position="2618"/>
    </location>
</feature>
<evidence type="ECO:0000313" key="8">
    <source>
        <dbReference type="Proteomes" id="UP000315369"/>
    </source>
</evidence>
<keyword evidence="2" id="KW-0964">Secreted</keyword>
<dbReference type="Proteomes" id="UP000315369">
    <property type="component" value="Unassembled WGS sequence"/>
</dbReference>
<dbReference type="OrthoDB" id="5495046at2"/>
<feature type="compositionally biased region" description="Acidic residues" evidence="5">
    <location>
        <begin position="2545"/>
        <end position="2564"/>
    </location>
</feature>
<dbReference type="NCBIfam" id="NF033510">
    <property type="entry name" value="Ca_tandemer"/>
    <property type="match status" value="6"/>
</dbReference>
<dbReference type="Pfam" id="PF12245">
    <property type="entry name" value="Big_3_2"/>
    <property type="match status" value="1"/>
</dbReference>
<feature type="domain" description="Ig-like" evidence="6">
    <location>
        <begin position="1759"/>
        <end position="1883"/>
    </location>
</feature>
<feature type="compositionally biased region" description="Acidic residues" evidence="5">
    <location>
        <begin position="2398"/>
        <end position="2413"/>
    </location>
</feature>
<dbReference type="InterPro" id="IPR022038">
    <property type="entry name" value="Ig-like_bact"/>
</dbReference>
<evidence type="ECO:0000256" key="4">
    <source>
        <dbReference type="ARBA" id="ARBA00022837"/>
    </source>
</evidence>
<evidence type="ECO:0000256" key="2">
    <source>
        <dbReference type="ARBA" id="ARBA00022525"/>
    </source>
</evidence>
<dbReference type="PROSITE" id="PS50835">
    <property type="entry name" value="IG_LIKE"/>
    <property type="match status" value="2"/>
</dbReference>
<feature type="compositionally biased region" description="Basic and acidic residues" evidence="5">
    <location>
        <begin position="2483"/>
        <end position="2505"/>
    </location>
</feature>
<dbReference type="InterPro" id="IPR007110">
    <property type="entry name" value="Ig-like_dom"/>
</dbReference>
<evidence type="ECO:0000256" key="3">
    <source>
        <dbReference type="ARBA" id="ARBA00022729"/>
    </source>
</evidence>
<dbReference type="PANTHER" id="PTHR34677:SF3">
    <property type="entry name" value="BACTERIAL IG-LIKE DOMAIN-CONTAINING PROTEIN"/>
    <property type="match status" value="1"/>
</dbReference>
<dbReference type="InterPro" id="IPR047589">
    <property type="entry name" value="DUF11_rpt"/>
</dbReference>
<dbReference type="Pfam" id="PF11824">
    <property type="entry name" value="DUF3344"/>
    <property type="match status" value="1"/>
</dbReference>